<organism evidence="1 2">
    <name type="scientific">Pseudoalteromonas aurantia 208</name>
    <dbReference type="NCBI Taxonomy" id="1314867"/>
    <lineage>
        <taxon>Bacteria</taxon>
        <taxon>Pseudomonadati</taxon>
        <taxon>Pseudomonadota</taxon>
        <taxon>Gammaproteobacteria</taxon>
        <taxon>Alteromonadales</taxon>
        <taxon>Pseudoalteromonadaceae</taxon>
        <taxon>Pseudoalteromonas</taxon>
    </lineage>
</organism>
<evidence type="ECO:0000313" key="1">
    <source>
        <dbReference type="EMBL" id="MBE0370601.1"/>
    </source>
</evidence>
<sequence>MQRNSLGRSLPERIEFECLQNRLDPNLFYMEKSRMFIIQSYSFVGKLTVKNVVRHHLGAI</sequence>
<protein>
    <submittedName>
        <fullName evidence="1">Uncharacterized protein</fullName>
    </submittedName>
</protein>
<accession>A0ABR9EHZ2</accession>
<keyword evidence="2" id="KW-1185">Reference proteome</keyword>
<name>A0ABR9EHZ2_9GAMM</name>
<reference evidence="1 2" key="1">
    <citation type="submission" date="2015-03" db="EMBL/GenBank/DDBJ databases">
        <title>Genome sequence of Pseudoalteromonas aurantia.</title>
        <authorList>
            <person name="Xie B.-B."/>
            <person name="Rong J.-C."/>
            <person name="Qin Q.-L."/>
            <person name="Zhang Y.-Z."/>
        </authorList>
    </citation>
    <scope>NUCLEOTIDE SEQUENCE [LARGE SCALE GENOMIC DNA]</scope>
    <source>
        <strain evidence="1 2">208</strain>
    </source>
</reference>
<evidence type="ECO:0000313" key="2">
    <source>
        <dbReference type="Proteomes" id="UP000615755"/>
    </source>
</evidence>
<dbReference type="EMBL" id="AQGV01000015">
    <property type="protein sequence ID" value="MBE0370601.1"/>
    <property type="molecule type" value="Genomic_DNA"/>
</dbReference>
<comment type="caution">
    <text evidence="1">The sequence shown here is derived from an EMBL/GenBank/DDBJ whole genome shotgun (WGS) entry which is preliminary data.</text>
</comment>
<dbReference type="Proteomes" id="UP000615755">
    <property type="component" value="Unassembled WGS sequence"/>
</dbReference>
<gene>
    <name evidence="1" type="ORF">PAUR_b0671</name>
</gene>
<proteinExistence type="predicted"/>